<evidence type="ECO:0008006" key="3">
    <source>
        <dbReference type="Google" id="ProtNLM"/>
    </source>
</evidence>
<dbReference type="EMBL" id="CM001880">
    <property type="protein sequence ID" value="EOX97144.1"/>
    <property type="molecule type" value="Genomic_DNA"/>
</dbReference>
<protein>
    <recommendedName>
        <fullName evidence="3">TF-B3 domain-containing protein</fullName>
    </recommendedName>
</protein>
<reference evidence="1" key="1">
    <citation type="journal article" date="2013" name="Genome Biol.">
        <title>The genome sequence of the most widely cultivated cacao type and its use to identify candidate genes regulating pod color.</title>
        <authorList>
            <person name="Motamayor J.C."/>
            <person name="Mockaitis K."/>
            <person name="Schmutz J."/>
            <person name="Haiminen N."/>
            <person name="Iii D.L."/>
            <person name="Cornejo O."/>
            <person name="Findley S.D."/>
            <person name="Zheng P."/>
            <person name="Utro F."/>
            <person name="Royaert S."/>
            <person name="Saski C."/>
            <person name="Jenkins J."/>
            <person name="Podicheti R."/>
            <person name="Zhao M."/>
            <person name="Scheffler B.E."/>
            <person name="Stack J.C."/>
            <person name="Feltus F.A."/>
            <person name="Mustiga G.M."/>
            <person name="Amores F."/>
            <person name="Phillips W."/>
            <person name="Marelli J.P."/>
            <person name="May G.D."/>
            <person name="Shapiro H."/>
            <person name="Ma J."/>
            <person name="Bustamante C.D."/>
            <person name="Schnell R.J."/>
            <person name="Main D."/>
            <person name="Gilbert D."/>
            <person name="Parida L."/>
            <person name="Kuhn D.N."/>
        </authorList>
    </citation>
    <scope>NUCLEOTIDE SEQUENCE [LARGE SCALE GENOMIC DNA]</scope>
</reference>
<evidence type="ECO:0000313" key="1">
    <source>
        <dbReference type="EMBL" id="EOX97144.1"/>
    </source>
</evidence>
<sequence>MYCIHTLKKKRETPRAISAEPSDTSARESTVNLLLVSAYYRAYLLKQGHPKQVLSQGWLPFVRRWKLAIGDRVLLHKIQDKAGKGLYRIEVIERAKQSPGVLSPSILNHDGDSTMRNFGKEPAGSTVTSHSNDQAMTYNLTERLNDLPITDGVGSKMVEFICLKPRAS</sequence>
<dbReference type="InParanoid" id="A0A061DWG4"/>
<organism evidence="1 2">
    <name type="scientific">Theobroma cacao</name>
    <name type="common">Cacao</name>
    <name type="synonym">Cocoa</name>
    <dbReference type="NCBI Taxonomy" id="3641"/>
    <lineage>
        <taxon>Eukaryota</taxon>
        <taxon>Viridiplantae</taxon>
        <taxon>Streptophyta</taxon>
        <taxon>Embryophyta</taxon>
        <taxon>Tracheophyta</taxon>
        <taxon>Spermatophyta</taxon>
        <taxon>Magnoliopsida</taxon>
        <taxon>eudicotyledons</taxon>
        <taxon>Gunneridae</taxon>
        <taxon>Pentapetalae</taxon>
        <taxon>rosids</taxon>
        <taxon>malvids</taxon>
        <taxon>Malvales</taxon>
        <taxon>Malvaceae</taxon>
        <taxon>Byttnerioideae</taxon>
        <taxon>Theobroma</taxon>
    </lineage>
</organism>
<proteinExistence type="predicted"/>
<dbReference type="AlphaFoldDB" id="A0A061DWG4"/>
<gene>
    <name evidence="1" type="ORF">TCM_006243</name>
</gene>
<keyword evidence="2" id="KW-1185">Reference proteome</keyword>
<dbReference type="HOGENOM" id="CLU_1589358_0_0_1"/>
<dbReference type="Gramene" id="EOX97144">
    <property type="protein sequence ID" value="EOX97144"/>
    <property type="gene ID" value="TCM_006243"/>
</dbReference>
<accession>A0A061DWG4</accession>
<dbReference type="Proteomes" id="UP000026915">
    <property type="component" value="Chromosome 2"/>
</dbReference>
<evidence type="ECO:0000313" key="2">
    <source>
        <dbReference type="Proteomes" id="UP000026915"/>
    </source>
</evidence>
<name>A0A061DWG4_THECC</name>